<dbReference type="Proteomes" id="UP000735302">
    <property type="component" value="Unassembled WGS sequence"/>
</dbReference>
<feature type="transmembrane region" description="Helical" evidence="1">
    <location>
        <begin position="31"/>
        <end position="55"/>
    </location>
</feature>
<sequence length="156" mass="17244">MHEEARRSITCCVYVDENDDDDRDDNNDVGVLLLVLVVVMMLVMVGVGSIGPLLITTNVPLNATSAPTVLDPDISGFKYKRMVTAANMPGIEQFWEGESQYSVLALWWRERQFINPTLCHPPWSNQEILDTGGNMIPHASIMASSRSSPDSHPSLA</sequence>
<organism evidence="2 3">
    <name type="scientific">Plakobranchus ocellatus</name>
    <dbReference type="NCBI Taxonomy" id="259542"/>
    <lineage>
        <taxon>Eukaryota</taxon>
        <taxon>Metazoa</taxon>
        <taxon>Spiralia</taxon>
        <taxon>Lophotrochozoa</taxon>
        <taxon>Mollusca</taxon>
        <taxon>Gastropoda</taxon>
        <taxon>Heterobranchia</taxon>
        <taxon>Euthyneura</taxon>
        <taxon>Panpulmonata</taxon>
        <taxon>Sacoglossa</taxon>
        <taxon>Placobranchoidea</taxon>
        <taxon>Plakobranchidae</taxon>
        <taxon>Plakobranchus</taxon>
    </lineage>
</organism>
<gene>
    <name evidence="2" type="ORF">PoB_007192800</name>
</gene>
<reference evidence="2 3" key="1">
    <citation type="journal article" date="2021" name="Elife">
        <title>Chloroplast acquisition without the gene transfer in kleptoplastic sea slugs, Plakobranchus ocellatus.</title>
        <authorList>
            <person name="Maeda T."/>
            <person name="Takahashi S."/>
            <person name="Yoshida T."/>
            <person name="Shimamura S."/>
            <person name="Takaki Y."/>
            <person name="Nagai Y."/>
            <person name="Toyoda A."/>
            <person name="Suzuki Y."/>
            <person name="Arimoto A."/>
            <person name="Ishii H."/>
            <person name="Satoh N."/>
            <person name="Nishiyama T."/>
            <person name="Hasebe M."/>
            <person name="Maruyama T."/>
            <person name="Minagawa J."/>
            <person name="Obokata J."/>
            <person name="Shigenobu S."/>
        </authorList>
    </citation>
    <scope>NUCLEOTIDE SEQUENCE [LARGE SCALE GENOMIC DNA]</scope>
</reference>
<name>A0AAV4DM78_9GAST</name>
<accession>A0AAV4DM78</accession>
<dbReference type="EMBL" id="BLXT01008059">
    <property type="protein sequence ID" value="GFO45423.1"/>
    <property type="molecule type" value="Genomic_DNA"/>
</dbReference>
<evidence type="ECO:0000256" key="1">
    <source>
        <dbReference type="SAM" id="Phobius"/>
    </source>
</evidence>
<proteinExistence type="predicted"/>
<keyword evidence="1" id="KW-0472">Membrane</keyword>
<keyword evidence="1" id="KW-1133">Transmembrane helix</keyword>
<comment type="caution">
    <text evidence="2">The sequence shown here is derived from an EMBL/GenBank/DDBJ whole genome shotgun (WGS) entry which is preliminary data.</text>
</comment>
<evidence type="ECO:0000313" key="2">
    <source>
        <dbReference type="EMBL" id="GFO45423.1"/>
    </source>
</evidence>
<dbReference type="AlphaFoldDB" id="A0AAV4DM78"/>
<keyword evidence="1" id="KW-0812">Transmembrane</keyword>
<keyword evidence="3" id="KW-1185">Reference proteome</keyword>
<evidence type="ECO:0000313" key="3">
    <source>
        <dbReference type="Proteomes" id="UP000735302"/>
    </source>
</evidence>
<protein>
    <submittedName>
        <fullName evidence="2">Uncharacterized protein</fullName>
    </submittedName>
</protein>